<keyword evidence="2" id="KW-1185">Reference proteome</keyword>
<gene>
    <name evidence="1" type="ORF">B7463_g390</name>
</gene>
<protein>
    <submittedName>
        <fullName evidence="1">Uncharacterized protein</fullName>
    </submittedName>
</protein>
<feature type="non-terminal residue" evidence="1">
    <location>
        <position position="229"/>
    </location>
</feature>
<dbReference type="Proteomes" id="UP000258309">
    <property type="component" value="Unassembled WGS sequence"/>
</dbReference>
<dbReference type="OrthoDB" id="2140489at2759"/>
<reference evidence="1 2" key="1">
    <citation type="submission" date="2018-05" db="EMBL/GenBank/DDBJ databases">
        <title>Draft genome sequence of Scytalidium lignicola DSM 105466, a ubiquitous saprotrophic fungus.</title>
        <authorList>
            <person name="Buettner E."/>
            <person name="Gebauer A.M."/>
            <person name="Hofrichter M."/>
            <person name="Liers C."/>
            <person name="Kellner H."/>
        </authorList>
    </citation>
    <scope>NUCLEOTIDE SEQUENCE [LARGE SCALE GENOMIC DNA]</scope>
    <source>
        <strain evidence="1 2">DSM 105466</strain>
    </source>
</reference>
<dbReference type="OMA" id="VWRSRED"/>
<dbReference type="AlphaFoldDB" id="A0A3E2HRE8"/>
<dbReference type="STRING" id="5539.A0A3E2HRE8"/>
<dbReference type="PANTHER" id="PTHR36986">
    <property type="entry name" value="UPF0643 PROTEIN PB2B2.08"/>
    <property type="match status" value="1"/>
</dbReference>
<sequence length="229" mass="25710">MSLQTSTIPYYAAPSHKAGGQLTGQLKDQAHITISERIEEKNEIENKDLLVVSPYTEKPHLLDLHTLELESQLLAEALVELKCLREDYATAPYTESFNWMEVMVSLQKLIEQSGLAWKDSSFYIVVFRSQILPTTIYADLGVLDKAAHAEAMASGGFLKYWFGTPNEAGRNLATCVWRSQHDARVGSVGPAHEQAAGAARKLYTEWAIERLRLSINDGAREWSITKWIN</sequence>
<accession>A0A3E2HRE8</accession>
<name>A0A3E2HRE8_SCYLI</name>
<proteinExistence type="predicted"/>
<evidence type="ECO:0000313" key="2">
    <source>
        <dbReference type="Proteomes" id="UP000258309"/>
    </source>
</evidence>
<dbReference type="PANTHER" id="PTHR36986:SF1">
    <property type="entry name" value="UPF0643 PROTEIN PB2B2.08"/>
    <property type="match status" value="1"/>
</dbReference>
<dbReference type="EMBL" id="NCSJ02000003">
    <property type="protein sequence ID" value="RFU35926.1"/>
    <property type="molecule type" value="Genomic_DNA"/>
</dbReference>
<comment type="caution">
    <text evidence="1">The sequence shown here is derived from an EMBL/GenBank/DDBJ whole genome shotgun (WGS) entry which is preliminary data.</text>
</comment>
<evidence type="ECO:0000313" key="1">
    <source>
        <dbReference type="EMBL" id="RFU35926.1"/>
    </source>
</evidence>
<organism evidence="1 2">
    <name type="scientific">Scytalidium lignicola</name>
    <name type="common">Hyphomycete</name>
    <dbReference type="NCBI Taxonomy" id="5539"/>
    <lineage>
        <taxon>Eukaryota</taxon>
        <taxon>Fungi</taxon>
        <taxon>Dikarya</taxon>
        <taxon>Ascomycota</taxon>
        <taxon>Pezizomycotina</taxon>
        <taxon>Leotiomycetes</taxon>
        <taxon>Leotiomycetes incertae sedis</taxon>
        <taxon>Scytalidium</taxon>
    </lineage>
</organism>
<feature type="non-terminal residue" evidence="1">
    <location>
        <position position="1"/>
    </location>
</feature>